<dbReference type="SUPFAM" id="SSF46767">
    <property type="entry name" value="Methylated DNA-protein cysteine methyltransferase, C-terminal domain"/>
    <property type="match status" value="1"/>
</dbReference>
<evidence type="ECO:0000313" key="4">
    <source>
        <dbReference type="Proteomes" id="UP000318834"/>
    </source>
</evidence>
<dbReference type="PANTHER" id="PTHR42942">
    <property type="entry name" value="6-O-METHYLGUANINE DNA METHYLTRANSFERASE"/>
    <property type="match status" value="1"/>
</dbReference>
<dbReference type="AlphaFoldDB" id="A0A537IYF6"/>
<dbReference type="Gene3D" id="1.10.10.10">
    <property type="entry name" value="Winged helix-like DNA-binding domain superfamily/Winged helix DNA-binding domain"/>
    <property type="match status" value="1"/>
</dbReference>
<dbReference type="InterPro" id="IPR036217">
    <property type="entry name" value="MethylDNA_cys_MeTrfase_DNAb"/>
</dbReference>
<feature type="domain" description="Methylated-DNA-[protein]-cysteine S-methyltransferase DNA binding" evidence="2">
    <location>
        <begin position="30"/>
        <end position="108"/>
    </location>
</feature>
<reference evidence="3 4" key="1">
    <citation type="journal article" date="2019" name="Nat. Microbiol.">
        <title>Mediterranean grassland soil C-N compound turnover is dependent on rainfall and depth, and is mediated by genomically divergent microorganisms.</title>
        <authorList>
            <person name="Diamond S."/>
            <person name="Andeer P.F."/>
            <person name="Li Z."/>
            <person name="Crits-Christoph A."/>
            <person name="Burstein D."/>
            <person name="Anantharaman K."/>
            <person name="Lane K.R."/>
            <person name="Thomas B.C."/>
            <person name="Pan C."/>
            <person name="Northen T.R."/>
            <person name="Banfield J.F."/>
        </authorList>
    </citation>
    <scope>NUCLEOTIDE SEQUENCE [LARGE SCALE GENOMIC DNA]</scope>
    <source>
        <strain evidence="3">NP_8</strain>
    </source>
</reference>
<accession>A0A537IYF6</accession>
<evidence type="ECO:0000259" key="2">
    <source>
        <dbReference type="Pfam" id="PF01035"/>
    </source>
</evidence>
<dbReference type="Proteomes" id="UP000318834">
    <property type="component" value="Unassembled WGS sequence"/>
</dbReference>
<name>A0A537IYF6_9BACT</name>
<evidence type="ECO:0000256" key="1">
    <source>
        <dbReference type="ARBA" id="ARBA00022763"/>
    </source>
</evidence>
<organism evidence="3 4">
    <name type="scientific">Candidatus Segetimicrobium genomatis</name>
    <dbReference type="NCBI Taxonomy" id="2569760"/>
    <lineage>
        <taxon>Bacteria</taxon>
        <taxon>Bacillati</taxon>
        <taxon>Candidatus Sysuimicrobiota</taxon>
        <taxon>Candidatus Sysuimicrobiia</taxon>
        <taxon>Candidatus Sysuimicrobiales</taxon>
        <taxon>Candidatus Segetimicrobiaceae</taxon>
        <taxon>Candidatus Segetimicrobium</taxon>
    </lineage>
</organism>
<comment type="caution">
    <text evidence="3">The sequence shown here is derived from an EMBL/GenBank/DDBJ whole genome shotgun (WGS) entry which is preliminary data.</text>
</comment>
<gene>
    <name evidence="3" type="ORF">E6H05_05920</name>
</gene>
<protein>
    <recommendedName>
        <fullName evidence="2">Methylated-DNA-[protein]-cysteine S-methyltransferase DNA binding domain-containing protein</fullName>
    </recommendedName>
</protein>
<dbReference type="InterPro" id="IPR014048">
    <property type="entry name" value="MethylDNA_cys_MeTrfase_DNA-bd"/>
</dbReference>
<proteinExistence type="predicted"/>
<dbReference type="Pfam" id="PF01035">
    <property type="entry name" value="DNA_binding_1"/>
    <property type="match status" value="1"/>
</dbReference>
<evidence type="ECO:0000313" key="3">
    <source>
        <dbReference type="EMBL" id="TMI75756.1"/>
    </source>
</evidence>
<dbReference type="InterPro" id="IPR052520">
    <property type="entry name" value="ATL_DNA_repair"/>
</dbReference>
<dbReference type="GO" id="GO:0006281">
    <property type="term" value="P:DNA repair"/>
    <property type="evidence" value="ECO:0007669"/>
    <property type="project" value="InterPro"/>
</dbReference>
<sequence length="158" mass="17430">MTNCIFLIPSFVRPARLVRRVRYVRGWRLFVARVHALVCAVPKGRVVTYGQIARLAGRPRAAREVGWIAHAGGDGIPWQRVVNRTGGLASGYSGGRTGHRRALARDGVRAGSEDRVDLSAYQWWPDHQTARCLGLPQEAMAALAAPANRVRQAAGRRR</sequence>
<dbReference type="PANTHER" id="PTHR42942:SF1">
    <property type="entry name" value="ALKYLTRANSFERASE-LIKE PROTEIN 1"/>
    <property type="match status" value="1"/>
</dbReference>
<dbReference type="InterPro" id="IPR036388">
    <property type="entry name" value="WH-like_DNA-bd_sf"/>
</dbReference>
<dbReference type="CDD" id="cd06445">
    <property type="entry name" value="ATase"/>
    <property type="match status" value="1"/>
</dbReference>
<dbReference type="GO" id="GO:0003824">
    <property type="term" value="F:catalytic activity"/>
    <property type="evidence" value="ECO:0007669"/>
    <property type="project" value="InterPro"/>
</dbReference>
<dbReference type="EMBL" id="VBAP01000040">
    <property type="protein sequence ID" value="TMI75756.1"/>
    <property type="molecule type" value="Genomic_DNA"/>
</dbReference>
<keyword evidence="1" id="KW-0227">DNA damage</keyword>